<dbReference type="AlphaFoldDB" id="A0A392VHF1"/>
<organism evidence="1 2">
    <name type="scientific">Trifolium medium</name>
    <dbReference type="NCBI Taxonomy" id="97028"/>
    <lineage>
        <taxon>Eukaryota</taxon>
        <taxon>Viridiplantae</taxon>
        <taxon>Streptophyta</taxon>
        <taxon>Embryophyta</taxon>
        <taxon>Tracheophyta</taxon>
        <taxon>Spermatophyta</taxon>
        <taxon>Magnoliopsida</taxon>
        <taxon>eudicotyledons</taxon>
        <taxon>Gunneridae</taxon>
        <taxon>Pentapetalae</taxon>
        <taxon>rosids</taxon>
        <taxon>fabids</taxon>
        <taxon>Fabales</taxon>
        <taxon>Fabaceae</taxon>
        <taxon>Papilionoideae</taxon>
        <taxon>50 kb inversion clade</taxon>
        <taxon>NPAAA clade</taxon>
        <taxon>Hologalegina</taxon>
        <taxon>IRL clade</taxon>
        <taxon>Trifolieae</taxon>
        <taxon>Trifolium</taxon>
    </lineage>
</organism>
<accession>A0A392VHF1</accession>
<comment type="caution">
    <text evidence="1">The sequence shown here is derived from an EMBL/GenBank/DDBJ whole genome shotgun (WGS) entry which is preliminary data.</text>
</comment>
<proteinExistence type="predicted"/>
<evidence type="ECO:0000313" key="1">
    <source>
        <dbReference type="EMBL" id="MCI86842.1"/>
    </source>
</evidence>
<dbReference type="EMBL" id="LXQA011151041">
    <property type="protein sequence ID" value="MCI86842.1"/>
    <property type="molecule type" value="Genomic_DNA"/>
</dbReference>
<keyword evidence="2" id="KW-1185">Reference proteome</keyword>
<name>A0A392VHF1_9FABA</name>
<dbReference type="Proteomes" id="UP000265520">
    <property type="component" value="Unassembled WGS sequence"/>
</dbReference>
<protein>
    <submittedName>
        <fullName evidence="1">Uncharacterized protein</fullName>
    </submittedName>
</protein>
<sequence length="16" mass="1747">MEDVRHSSSFDGLPVA</sequence>
<reference evidence="1 2" key="1">
    <citation type="journal article" date="2018" name="Front. Plant Sci.">
        <title>Red Clover (Trifolium pratense) and Zigzag Clover (T. medium) - A Picture of Genomic Similarities and Differences.</title>
        <authorList>
            <person name="Dluhosova J."/>
            <person name="Istvanek J."/>
            <person name="Nedelnik J."/>
            <person name="Repkova J."/>
        </authorList>
    </citation>
    <scope>NUCLEOTIDE SEQUENCE [LARGE SCALE GENOMIC DNA]</scope>
    <source>
        <strain evidence="2">cv. 10/8</strain>
        <tissue evidence="1">Leaf</tissue>
    </source>
</reference>
<evidence type="ECO:0000313" key="2">
    <source>
        <dbReference type="Proteomes" id="UP000265520"/>
    </source>
</evidence>